<comment type="caution">
    <text evidence="8">The sequence shown here is derived from an EMBL/GenBank/DDBJ whole genome shotgun (WGS) entry which is preliminary data.</text>
</comment>
<keyword evidence="4 6" id="KW-1133">Transmembrane helix</keyword>
<organism evidence="8 9">
    <name type="scientific">Endozoicomonas numazuensis</name>
    <dbReference type="NCBI Taxonomy" id="1137799"/>
    <lineage>
        <taxon>Bacteria</taxon>
        <taxon>Pseudomonadati</taxon>
        <taxon>Pseudomonadota</taxon>
        <taxon>Gammaproteobacteria</taxon>
        <taxon>Oceanospirillales</taxon>
        <taxon>Endozoicomonadaceae</taxon>
        <taxon>Endozoicomonas</taxon>
    </lineage>
</organism>
<reference evidence="8 9" key="1">
    <citation type="submission" date="2014-06" db="EMBL/GenBank/DDBJ databases">
        <title>Whole Genome Sequences of Three Symbiotic Endozoicomonas Bacteria.</title>
        <authorList>
            <person name="Neave M.J."/>
            <person name="Apprill A."/>
            <person name="Voolstra C.R."/>
        </authorList>
    </citation>
    <scope>NUCLEOTIDE SEQUENCE [LARGE SCALE GENOMIC DNA]</scope>
    <source>
        <strain evidence="8 9">DSM 25634</strain>
    </source>
</reference>
<keyword evidence="2 6" id="KW-1003">Cell membrane</keyword>
<dbReference type="Proteomes" id="UP000028073">
    <property type="component" value="Unassembled WGS sequence"/>
</dbReference>
<evidence type="ECO:0000256" key="6">
    <source>
        <dbReference type="RuleBase" id="RU366058"/>
    </source>
</evidence>
<dbReference type="InterPro" id="IPR015414">
    <property type="entry name" value="TMEM64"/>
</dbReference>
<evidence type="ECO:0000256" key="4">
    <source>
        <dbReference type="ARBA" id="ARBA00022989"/>
    </source>
</evidence>
<dbReference type="EMBL" id="JOKH01000001">
    <property type="protein sequence ID" value="KEQ19041.1"/>
    <property type="molecule type" value="Genomic_DNA"/>
</dbReference>
<comment type="similarity">
    <text evidence="6">Belongs to the TVP38/TMEM64 family.</text>
</comment>
<feature type="transmembrane region" description="Helical" evidence="6">
    <location>
        <begin position="203"/>
        <end position="220"/>
    </location>
</feature>
<evidence type="ECO:0000256" key="2">
    <source>
        <dbReference type="ARBA" id="ARBA00022475"/>
    </source>
</evidence>
<feature type="transmembrane region" description="Helical" evidence="6">
    <location>
        <begin position="91"/>
        <end position="112"/>
    </location>
</feature>
<dbReference type="PANTHER" id="PTHR12677">
    <property type="entry name" value="GOLGI APPARATUS MEMBRANE PROTEIN TVP38-RELATED"/>
    <property type="match status" value="1"/>
</dbReference>
<dbReference type="GO" id="GO:0005886">
    <property type="term" value="C:plasma membrane"/>
    <property type="evidence" value="ECO:0007669"/>
    <property type="project" value="UniProtKB-SubCell"/>
</dbReference>
<evidence type="ECO:0000256" key="3">
    <source>
        <dbReference type="ARBA" id="ARBA00022692"/>
    </source>
</evidence>
<dbReference type="eggNOG" id="COG0398">
    <property type="taxonomic scope" value="Bacteria"/>
</dbReference>
<proteinExistence type="inferred from homology"/>
<feature type="domain" description="VTT" evidence="7">
    <location>
        <begin position="67"/>
        <end position="182"/>
    </location>
</feature>
<dbReference type="STRING" id="1137799.GZ78_03150"/>
<dbReference type="InterPro" id="IPR032816">
    <property type="entry name" value="VTT_dom"/>
</dbReference>
<feature type="transmembrane region" description="Helical" evidence="6">
    <location>
        <begin position="132"/>
        <end position="153"/>
    </location>
</feature>
<gene>
    <name evidence="8" type="ORF">GZ78_03150</name>
</gene>
<evidence type="ECO:0000256" key="1">
    <source>
        <dbReference type="ARBA" id="ARBA00004651"/>
    </source>
</evidence>
<name>A0A081NKR8_9GAMM</name>
<comment type="subcellular location">
    <subcellularLocation>
        <location evidence="1 6">Cell membrane</location>
        <topology evidence="1 6">Multi-pass membrane protein</topology>
    </subcellularLocation>
</comment>
<accession>A0A081NKR8</accession>
<sequence length="230" mass="25058">MSFSSILRENRKSVIGAGLLSSIPLLFSSWTVSLLIQYQADLSALSIGQWLPFFILSALTMALALTPSTFIALVAGFFLGWKAIPYMLPAYLLASAMGYLVGAILDGGHLMHSIQNSPRVKKALEVLNASSWSLMFLVRLSPVLPFALMNLLMPALKVRFSVFLLGGFLGMLPRTLFSIWLGLKAQDIVSLMNGEVSAPHSSWLVILLIIVSVGGLFYLLNRALKQALTV</sequence>
<evidence type="ECO:0000313" key="9">
    <source>
        <dbReference type="Proteomes" id="UP000028073"/>
    </source>
</evidence>
<keyword evidence="3 6" id="KW-0812">Transmembrane</keyword>
<feature type="transmembrane region" description="Helical" evidence="6">
    <location>
        <begin position="14"/>
        <end position="38"/>
    </location>
</feature>
<dbReference type="AlphaFoldDB" id="A0A081NKR8"/>
<dbReference type="PANTHER" id="PTHR12677:SF59">
    <property type="entry name" value="GOLGI APPARATUS MEMBRANE PROTEIN TVP38-RELATED"/>
    <property type="match status" value="1"/>
</dbReference>
<evidence type="ECO:0000313" key="8">
    <source>
        <dbReference type="EMBL" id="KEQ19041.1"/>
    </source>
</evidence>
<evidence type="ECO:0000259" key="7">
    <source>
        <dbReference type="Pfam" id="PF09335"/>
    </source>
</evidence>
<dbReference type="RefSeq" id="WP_034832632.1">
    <property type="nucleotide sequence ID" value="NZ_JOKH01000001.1"/>
</dbReference>
<dbReference type="OrthoDB" id="6194207at2"/>
<protein>
    <recommendedName>
        <fullName evidence="6">TVP38/TMEM64 family membrane protein</fullName>
    </recommendedName>
</protein>
<feature type="transmembrane region" description="Helical" evidence="6">
    <location>
        <begin position="50"/>
        <end position="79"/>
    </location>
</feature>
<keyword evidence="9" id="KW-1185">Reference proteome</keyword>
<evidence type="ECO:0000256" key="5">
    <source>
        <dbReference type="ARBA" id="ARBA00023136"/>
    </source>
</evidence>
<dbReference type="Pfam" id="PF09335">
    <property type="entry name" value="VTT_dom"/>
    <property type="match status" value="1"/>
</dbReference>
<feature type="transmembrane region" description="Helical" evidence="6">
    <location>
        <begin position="160"/>
        <end position="183"/>
    </location>
</feature>
<keyword evidence="5 6" id="KW-0472">Membrane</keyword>